<accession>A0ACC1HTM8</accession>
<evidence type="ECO:0000313" key="1">
    <source>
        <dbReference type="EMBL" id="KAJ1679919.1"/>
    </source>
</evidence>
<name>A0ACC1HTM8_9FUNG</name>
<reference evidence="1" key="1">
    <citation type="submission" date="2022-06" db="EMBL/GenBank/DDBJ databases">
        <title>Phylogenomic reconstructions and comparative analyses of Kickxellomycotina fungi.</title>
        <authorList>
            <person name="Reynolds N.K."/>
            <person name="Stajich J.E."/>
            <person name="Barry K."/>
            <person name="Grigoriev I.V."/>
            <person name="Crous P."/>
            <person name="Smith M.E."/>
        </authorList>
    </citation>
    <scope>NUCLEOTIDE SEQUENCE</scope>
    <source>
        <strain evidence="1">RSA 2271</strain>
    </source>
</reference>
<dbReference type="Proteomes" id="UP001145114">
    <property type="component" value="Unassembled WGS sequence"/>
</dbReference>
<organism evidence="1 2">
    <name type="scientific">Spiromyces aspiralis</name>
    <dbReference type="NCBI Taxonomy" id="68401"/>
    <lineage>
        <taxon>Eukaryota</taxon>
        <taxon>Fungi</taxon>
        <taxon>Fungi incertae sedis</taxon>
        <taxon>Zoopagomycota</taxon>
        <taxon>Kickxellomycotina</taxon>
        <taxon>Kickxellomycetes</taxon>
        <taxon>Kickxellales</taxon>
        <taxon>Kickxellaceae</taxon>
        <taxon>Spiromyces</taxon>
    </lineage>
</organism>
<gene>
    <name evidence="1" type="ORF">EV182_001052</name>
</gene>
<proteinExistence type="predicted"/>
<comment type="caution">
    <text evidence="1">The sequence shown here is derived from an EMBL/GenBank/DDBJ whole genome shotgun (WGS) entry which is preliminary data.</text>
</comment>
<evidence type="ECO:0000313" key="2">
    <source>
        <dbReference type="Proteomes" id="UP001145114"/>
    </source>
</evidence>
<keyword evidence="2" id="KW-1185">Reference proteome</keyword>
<protein>
    <submittedName>
        <fullName evidence="1">Uncharacterized protein</fullName>
    </submittedName>
</protein>
<sequence>MSRMEVVDEELLRVGGGGGSSSEKESLYGGAVLGDPRTTAAFGRVRVKVFDGRERRSDARDEAEAASLMLPADVERYDDDGEWWVLPAPGVETVVADPEAERGRGGRSVIEENGVATADSPAVPELVKRRVDDDDNDDGEGEAEDGMVTPAVAGAWIFEDSGGGGGGGGGAVTQRSPDGGTDEAE</sequence>
<dbReference type="EMBL" id="JAMZIH010000116">
    <property type="protein sequence ID" value="KAJ1679919.1"/>
    <property type="molecule type" value="Genomic_DNA"/>
</dbReference>